<dbReference type="EMBL" id="PSZC01000014">
    <property type="protein sequence ID" value="PPJ36357.1"/>
    <property type="molecule type" value="Genomic_DNA"/>
</dbReference>
<protein>
    <recommendedName>
        <fullName evidence="1">Peptidase C14 caspase domain-containing protein</fullName>
    </recommendedName>
</protein>
<dbReference type="PANTHER" id="PTHR11102:SF160">
    <property type="entry name" value="ERAD-ASSOCIATED E3 UBIQUITIN-PROTEIN LIGASE COMPONENT HRD3"/>
    <property type="match status" value="1"/>
</dbReference>
<accession>A0A2S6AM90</accession>
<dbReference type="InterPro" id="IPR029030">
    <property type="entry name" value="Caspase-like_dom_sf"/>
</dbReference>
<dbReference type="SMART" id="SM00671">
    <property type="entry name" value="SEL1"/>
    <property type="match status" value="7"/>
</dbReference>
<sequence>MRLPDADLSRALLLGASKFSDAELPDLPAVRNNLTALAEILTSSWATALAPQHCVALPDEDDRSVIGDRLTSAAEQAEDMLLVYYAGHGLIGPDGDLYLSMPATRIGRKMLAWTALPFETVRRTLADARAENRILILDCCFSGRAIGTMTDVTSAVVSQISVKGTCTLASSPANRPSSAPTTAKFTAYTGELLHVLHRGPGDDAELLTINAIHEHLATELPSKGFPPPEQRNTGTISRLALARRPPSHHYADFAPAPRDSSAAATPAAILHDRSATASRERELRRVAAEGGVRAMLELGALLEERGELADADHWYYQAASMNSIKGALSLAALFEKQGQPRSAEVWWDKAVSMGSTLAMIRKGRKLLEGSNDWASAERWYRAAADKGDPLGMNNLTVLLADHGRPDEAVAWARRAANAGDASGMFNLATLLLMQGLAVEARSWFERSAGLGDTDAMASLAGMLQEQGDLSGASCWFDKSANAGNPRGMNGMGVLRMSQGEWGPAEVWFRRGANAGDCDAMGNLAYCLVLRGDLRESEFWCHRANKAGNTFAKVVMGRVLKARGQIDAAQSWWEAAARAGEKDAMLCLAETLLEQGDPDKATHWYRRATSSDP</sequence>
<evidence type="ECO:0000259" key="1">
    <source>
        <dbReference type="Pfam" id="PF00656"/>
    </source>
</evidence>
<dbReference type="InterPro" id="IPR011990">
    <property type="entry name" value="TPR-like_helical_dom_sf"/>
</dbReference>
<dbReference type="Gene3D" id="1.25.40.10">
    <property type="entry name" value="Tetratricopeptide repeat domain"/>
    <property type="match status" value="2"/>
</dbReference>
<dbReference type="GO" id="GO:0042802">
    <property type="term" value="F:identical protein binding"/>
    <property type="evidence" value="ECO:0007669"/>
    <property type="project" value="InterPro"/>
</dbReference>
<organism evidence="2 3">
    <name type="scientific">Nocardia nova</name>
    <dbReference type="NCBI Taxonomy" id="37330"/>
    <lineage>
        <taxon>Bacteria</taxon>
        <taxon>Bacillati</taxon>
        <taxon>Actinomycetota</taxon>
        <taxon>Actinomycetes</taxon>
        <taxon>Mycobacteriales</taxon>
        <taxon>Nocardiaceae</taxon>
        <taxon>Nocardia</taxon>
    </lineage>
</organism>
<comment type="caution">
    <text evidence="2">The sequence shown here is derived from an EMBL/GenBank/DDBJ whole genome shotgun (WGS) entry which is preliminary data.</text>
</comment>
<dbReference type="Proteomes" id="UP000239874">
    <property type="component" value="Unassembled WGS sequence"/>
</dbReference>
<dbReference type="AlphaFoldDB" id="A0A2S6AM90"/>
<dbReference type="InterPro" id="IPR006597">
    <property type="entry name" value="Sel1-like"/>
</dbReference>
<evidence type="ECO:0000313" key="3">
    <source>
        <dbReference type="Proteomes" id="UP000239874"/>
    </source>
</evidence>
<dbReference type="PROSITE" id="PS50293">
    <property type="entry name" value="TPR_REGION"/>
    <property type="match status" value="1"/>
</dbReference>
<gene>
    <name evidence="2" type="ORF">C5E45_20095</name>
</gene>
<dbReference type="SUPFAM" id="SSF52129">
    <property type="entry name" value="Caspase-like"/>
    <property type="match status" value="1"/>
</dbReference>
<dbReference type="Pfam" id="PF13432">
    <property type="entry name" value="TPR_16"/>
    <property type="match status" value="2"/>
</dbReference>
<dbReference type="Pfam" id="PF00656">
    <property type="entry name" value="Peptidase_C14"/>
    <property type="match status" value="1"/>
</dbReference>
<evidence type="ECO:0000313" key="2">
    <source>
        <dbReference type="EMBL" id="PPJ36357.1"/>
    </source>
</evidence>
<dbReference type="Pfam" id="PF07721">
    <property type="entry name" value="TPR_4"/>
    <property type="match status" value="1"/>
</dbReference>
<dbReference type="InterPro" id="IPR011717">
    <property type="entry name" value="TPR-4"/>
</dbReference>
<feature type="domain" description="Peptidase C14 caspase" evidence="1">
    <location>
        <begin position="10"/>
        <end position="220"/>
    </location>
</feature>
<dbReference type="InterPro" id="IPR011600">
    <property type="entry name" value="Pept_C14_caspase"/>
</dbReference>
<dbReference type="RefSeq" id="WP_104380152.1">
    <property type="nucleotide sequence ID" value="NZ_PSZC01000014.1"/>
</dbReference>
<dbReference type="Gene3D" id="3.40.50.1460">
    <property type="match status" value="1"/>
</dbReference>
<proteinExistence type="predicted"/>
<reference evidence="2 3" key="1">
    <citation type="submission" date="2018-02" db="EMBL/GenBank/DDBJ databases">
        <title>8 Nocardia nova and 1 Nocardia cyriacigeorgica strain used for evolution to TMP-SMX.</title>
        <authorList>
            <person name="Mehta H."/>
            <person name="Weng J."/>
            <person name="Shamoo Y."/>
        </authorList>
    </citation>
    <scope>NUCLEOTIDE SEQUENCE [LARGE SCALE GENOMIC DNA]</scope>
    <source>
        <strain evidence="2 3">MDA3139</strain>
    </source>
</reference>
<dbReference type="SUPFAM" id="SSF81901">
    <property type="entry name" value="HCP-like"/>
    <property type="match status" value="2"/>
</dbReference>
<name>A0A2S6AM90_9NOCA</name>
<dbReference type="GO" id="GO:0004197">
    <property type="term" value="F:cysteine-type endopeptidase activity"/>
    <property type="evidence" value="ECO:0007669"/>
    <property type="project" value="InterPro"/>
</dbReference>
<dbReference type="GO" id="GO:0006508">
    <property type="term" value="P:proteolysis"/>
    <property type="evidence" value="ECO:0007669"/>
    <property type="project" value="InterPro"/>
</dbReference>
<dbReference type="InterPro" id="IPR050767">
    <property type="entry name" value="Sel1_AlgK"/>
</dbReference>
<dbReference type="NCBIfam" id="NF047832">
    <property type="entry name" value="caspase_w_EACC1"/>
    <property type="match status" value="1"/>
</dbReference>
<dbReference type="PANTHER" id="PTHR11102">
    <property type="entry name" value="SEL-1-LIKE PROTEIN"/>
    <property type="match status" value="1"/>
</dbReference>